<reference evidence="2 3" key="1">
    <citation type="submission" date="2019-01" db="EMBL/GenBank/DDBJ databases">
        <title>Colonization of the human gut by bovine bacteria present in Parmesan cheese.</title>
        <authorList>
            <person name="Lugli G.A."/>
            <person name="Milani C."/>
        </authorList>
    </citation>
    <scope>NUCLEOTIDE SEQUENCE [LARGE SCALE GENOMIC DNA]</scope>
    <source>
        <strain evidence="2 3">LDELB18P1</strain>
    </source>
</reference>
<feature type="domain" description="Phospholipid/glycerol acyltransferase" evidence="1">
    <location>
        <begin position="93"/>
        <end position="209"/>
    </location>
</feature>
<keyword evidence="2" id="KW-0012">Acyltransferase</keyword>
<evidence type="ECO:0000313" key="2">
    <source>
        <dbReference type="EMBL" id="RZM17400.1"/>
    </source>
</evidence>
<evidence type="ECO:0000313" key="3">
    <source>
        <dbReference type="Proteomes" id="UP000292818"/>
    </source>
</evidence>
<name>A0A4Q7E193_9LACO</name>
<accession>A0A4Q7E193</accession>
<dbReference type="InterPro" id="IPR002123">
    <property type="entry name" value="Plipid/glycerol_acylTrfase"/>
</dbReference>
<dbReference type="CDD" id="cd07989">
    <property type="entry name" value="LPLAT_AGPAT-like"/>
    <property type="match status" value="1"/>
</dbReference>
<protein>
    <submittedName>
        <fullName evidence="2">Acyltransferase</fullName>
    </submittedName>
</protein>
<dbReference type="SMART" id="SM00563">
    <property type="entry name" value="PlsC"/>
    <property type="match status" value="1"/>
</dbReference>
<keyword evidence="2" id="KW-0808">Transferase</keyword>
<proteinExistence type="predicted"/>
<dbReference type="Proteomes" id="UP000292818">
    <property type="component" value="Unassembled WGS sequence"/>
</dbReference>
<comment type="caution">
    <text evidence="2">The sequence shown here is derived from an EMBL/GenBank/DDBJ whole genome shotgun (WGS) entry which is preliminary data.</text>
</comment>
<gene>
    <name evidence="2" type="ORF">LDELB18P1_0102</name>
</gene>
<sequence>MIIGDHRLDVIHNIELAANNRNFTAKTEIGDPQMSMEERVKLVEDFWAKQDKFKTKAEGLAGNLILQTLTQKFFGKIQVTGLDKLQHLAKGGAIVTANHFNQVDALAVNRLAQKAHHRMEIVIEDTNLKLPGFFSFIMNNMGSIPLVQSPNYIGQEFIHHLSHAFNKSHWVLIFPEQEMWWNYRKPRKPQRGAYYFAAKCNVPIISTFVEIQDLPDVEKDNEHFYQTRYTLHVLGVLYPDPTKSVNFNATDLMEKDYALKVQAFEDCYHKKLDYDFTPWDIAGWRGEDD</sequence>
<evidence type="ECO:0000259" key="1">
    <source>
        <dbReference type="SMART" id="SM00563"/>
    </source>
</evidence>
<dbReference type="Pfam" id="PF01553">
    <property type="entry name" value="Acyltransferase"/>
    <property type="match status" value="1"/>
</dbReference>
<dbReference type="RefSeq" id="WP_130137158.1">
    <property type="nucleotide sequence ID" value="NZ_SETJ01000009.1"/>
</dbReference>
<organism evidence="2 3">
    <name type="scientific">Lactobacillus delbrueckii</name>
    <dbReference type="NCBI Taxonomy" id="1584"/>
    <lineage>
        <taxon>Bacteria</taxon>
        <taxon>Bacillati</taxon>
        <taxon>Bacillota</taxon>
        <taxon>Bacilli</taxon>
        <taxon>Lactobacillales</taxon>
        <taxon>Lactobacillaceae</taxon>
        <taxon>Lactobacillus</taxon>
    </lineage>
</organism>
<dbReference type="EMBL" id="SETJ01000009">
    <property type="protein sequence ID" value="RZM17400.1"/>
    <property type="molecule type" value="Genomic_DNA"/>
</dbReference>
<dbReference type="AlphaFoldDB" id="A0A4Q7E193"/>
<dbReference type="GO" id="GO:0016746">
    <property type="term" value="F:acyltransferase activity"/>
    <property type="evidence" value="ECO:0007669"/>
    <property type="project" value="UniProtKB-KW"/>
</dbReference>
<dbReference type="SUPFAM" id="SSF69593">
    <property type="entry name" value="Glycerol-3-phosphate (1)-acyltransferase"/>
    <property type="match status" value="1"/>
</dbReference>